<comment type="caution">
    <text evidence="1">The sequence shown here is derived from an EMBL/GenBank/DDBJ whole genome shotgun (WGS) entry which is preliminary data.</text>
</comment>
<keyword evidence="2" id="KW-1185">Reference proteome</keyword>
<reference evidence="1" key="2">
    <citation type="submission" date="2020-09" db="EMBL/GenBank/DDBJ databases">
        <authorList>
            <person name="Sun Q."/>
            <person name="Zhou Y."/>
        </authorList>
    </citation>
    <scope>NUCLEOTIDE SEQUENCE</scope>
    <source>
        <strain evidence="1">CGMCC 1.15725</strain>
    </source>
</reference>
<protein>
    <recommendedName>
        <fullName evidence="3">Glycosyltransferase</fullName>
    </recommendedName>
</protein>
<gene>
    <name evidence="1" type="ORF">GCM10011611_32480</name>
</gene>
<dbReference type="PANTHER" id="PTHR12526:SF636">
    <property type="entry name" value="BLL3647 PROTEIN"/>
    <property type="match status" value="1"/>
</dbReference>
<dbReference type="RefSeq" id="WP_189047603.1">
    <property type="nucleotide sequence ID" value="NZ_BMJQ01000008.1"/>
</dbReference>
<reference evidence="1" key="1">
    <citation type="journal article" date="2014" name="Int. J. Syst. Evol. Microbiol.">
        <title>Complete genome sequence of Corynebacterium casei LMG S-19264T (=DSM 44701T), isolated from a smear-ripened cheese.</title>
        <authorList>
            <consortium name="US DOE Joint Genome Institute (JGI-PGF)"/>
            <person name="Walter F."/>
            <person name="Albersmeier A."/>
            <person name="Kalinowski J."/>
            <person name="Ruckert C."/>
        </authorList>
    </citation>
    <scope>NUCLEOTIDE SEQUENCE</scope>
    <source>
        <strain evidence="1">CGMCC 1.15725</strain>
    </source>
</reference>
<dbReference type="EMBL" id="BMJQ01000008">
    <property type="protein sequence ID" value="GGF23897.1"/>
    <property type="molecule type" value="Genomic_DNA"/>
</dbReference>
<dbReference type="SUPFAM" id="SSF53756">
    <property type="entry name" value="UDP-Glycosyltransferase/glycogen phosphorylase"/>
    <property type="match status" value="1"/>
</dbReference>
<dbReference type="Proteomes" id="UP000646365">
    <property type="component" value="Unassembled WGS sequence"/>
</dbReference>
<evidence type="ECO:0000313" key="2">
    <source>
        <dbReference type="Proteomes" id="UP000646365"/>
    </source>
</evidence>
<organism evidence="1 2">
    <name type="scientific">Aliidongia dinghuensis</name>
    <dbReference type="NCBI Taxonomy" id="1867774"/>
    <lineage>
        <taxon>Bacteria</taxon>
        <taxon>Pseudomonadati</taxon>
        <taxon>Pseudomonadota</taxon>
        <taxon>Alphaproteobacteria</taxon>
        <taxon>Rhodospirillales</taxon>
        <taxon>Dongiaceae</taxon>
        <taxon>Aliidongia</taxon>
    </lineage>
</organism>
<dbReference type="Gene3D" id="3.40.50.2000">
    <property type="entry name" value="Glycogen Phosphorylase B"/>
    <property type="match status" value="1"/>
</dbReference>
<dbReference type="AlphaFoldDB" id="A0A8J2YUI6"/>
<dbReference type="GO" id="GO:0016757">
    <property type="term" value="F:glycosyltransferase activity"/>
    <property type="evidence" value="ECO:0007669"/>
    <property type="project" value="TreeGrafter"/>
</dbReference>
<evidence type="ECO:0008006" key="3">
    <source>
        <dbReference type="Google" id="ProtNLM"/>
    </source>
</evidence>
<proteinExistence type="predicted"/>
<name>A0A8J2YUI6_9PROT</name>
<accession>A0A8J2YUI6</accession>
<dbReference type="SUPFAM" id="SSF48452">
    <property type="entry name" value="TPR-like"/>
    <property type="match status" value="1"/>
</dbReference>
<dbReference type="PANTHER" id="PTHR12526">
    <property type="entry name" value="GLYCOSYLTRANSFERASE"/>
    <property type="match status" value="1"/>
</dbReference>
<dbReference type="Pfam" id="PF13692">
    <property type="entry name" value="Glyco_trans_1_4"/>
    <property type="match status" value="1"/>
</dbReference>
<evidence type="ECO:0000313" key="1">
    <source>
        <dbReference type="EMBL" id="GGF23897.1"/>
    </source>
</evidence>
<sequence length="572" mass="63625">MSSGHSGEQIVSAAKTVFDLLQRRDYDAALTAALAIPADHPDRDALERVAWARMGRFPEAVVAGRRHLARGGASNEDWFRQAQILLRSGALEEAFAVGMTALSQAPEDWRLLIPVVEAVLAEPRLELRLRAEAAAIIVRHPRVLPPAFDGQGGVLLANRLPHIAPLGGEHPLYFRFCEYLDPIPRYRPESYGAGLLAAAIDALPRAAFAVERLMAAGIGVGRRAAARYVASRFPTLLVNHQGCAIELALQQTMTLGELPYFVIFDFMPMLFYPFSPTEHMSFPEDDEELFRIIGHELDSPACLGFQVYTETQKSLLSAVFDNPRLGQKAHFINFLSSVEPDVEISTRLRPRGEEPTVTLLFAASFAPSEDGFYMRGGVDAINAFAELYEEFPHLRLILCGQLPRSLSARLADLVEHHPAITWRREYIPQAEYEEMLAENDIFVSPAIATFRNGLIQAMERGLVPVVSDGHYAAEFVSHEVNGLVVEGRKRLADVVSGGGFRSDWRALYGAVDHPSDAEFYAAFKAALRRLITGRDLLRRMSERNLKDGSRHQFSPVDIERFRTLVGDAVRRV</sequence>
<dbReference type="InterPro" id="IPR011990">
    <property type="entry name" value="TPR-like_helical_dom_sf"/>
</dbReference>